<dbReference type="AlphaFoldDB" id="A0A4E0QRH0"/>
<keyword evidence="2" id="KW-1185">Reference proteome</keyword>
<protein>
    <recommendedName>
        <fullName evidence="3">BrnA antitoxin family protein</fullName>
    </recommendedName>
</protein>
<comment type="caution">
    <text evidence="1">The sequence shown here is derived from an EMBL/GenBank/DDBJ whole genome shotgun (WGS) entry which is preliminary data.</text>
</comment>
<evidence type="ECO:0000313" key="2">
    <source>
        <dbReference type="Proteomes" id="UP000030428"/>
    </source>
</evidence>
<gene>
    <name evidence="1" type="ORF">PN36_10045</name>
</gene>
<name>A0A4E0QRH0_9GAMM</name>
<dbReference type="Pfam" id="PF14384">
    <property type="entry name" value="BrnA_antitoxin"/>
    <property type="match status" value="1"/>
</dbReference>
<reference evidence="1 2" key="1">
    <citation type="journal article" date="2016" name="Front. Microbiol.">
        <title>Single-Cell (Meta-)Genomics of a Dimorphic Candidatus Thiomargarita nelsonii Reveals Genomic Plasticity.</title>
        <authorList>
            <person name="Flood B.E."/>
            <person name="Fliss P."/>
            <person name="Jones D.S."/>
            <person name="Dick G.J."/>
            <person name="Jain S."/>
            <person name="Kaster A.K."/>
            <person name="Winkel M."/>
            <person name="Mussmann M."/>
            <person name="Bailey J."/>
        </authorList>
    </citation>
    <scope>NUCLEOTIDE SEQUENCE [LARGE SCALE GENOMIC DNA]</scope>
    <source>
        <strain evidence="1">Hydrate Ridge</strain>
    </source>
</reference>
<accession>A0A4E0QRH0</accession>
<proteinExistence type="predicted"/>
<dbReference type="EMBL" id="JSZA02000030">
    <property type="protein sequence ID" value="TGO03267.1"/>
    <property type="molecule type" value="Genomic_DNA"/>
</dbReference>
<dbReference type="Proteomes" id="UP000030428">
    <property type="component" value="Unassembled WGS sequence"/>
</dbReference>
<sequence length="95" mass="10565">MNNGTTLKTSAFEDTPYDPNDPDAIANFWEGANITKKGKIIGIARKHGQYELQTVKIQITLPLSSDVVEHFRATGKGWQSRIDDALREHVSSHSV</sequence>
<evidence type="ECO:0000313" key="1">
    <source>
        <dbReference type="EMBL" id="TGO03267.1"/>
    </source>
</evidence>
<dbReference type="InterPro" id="IPR025528">
    <property type="entry name" value="BrnA_antitoxin"/>
</dbReference>
<organism evidence="1 2">
    <name type="scientific">Candidatus Thiomargarita nelsonii</name>
    <dbReference type="NCBI Taxonomy" id="1003181"/>
    <lineage>
        <taxon>Bacteria</taxon>
        <taxon>Pseudomonadati</taxon>
        <taxon>Pseudomonadota</taxon>
        <taxon>Gammaproteobacteria</taxon>
        <taxon>Thiotrichales</taxon>
        <taxon>Thiotrichaceae</taxon>
        <taxon>Thiomargarita</taxon>
    </lineage>
</organism>
<evidence type="ECO:0008006" key="3">
    <source>
        <dbReference type="Google" id="ProtNLM"/>
    </source>
</evidence>